<keyword evidence="8" id="KW-1185">Reference proteome</keyword>
<dbReference type="OrthoDB" id="298012at2759"/>
<evidence type="ECO:0000256" key="3">
    <source>
        <dbReference type="ARBA" id="ARBA00023027"/>
    </source>
</evidence>
<comment type="similarity">
    <text evidence="1 4">Belongs to the D-isomer specific 2-hydroxyacid dehydrogenase family.</text>
</comment>
<dbReference type="GeneID" id="8241086"/>
<evidence type="ECO:0000259" key="6">
    <source>
        <dbReference type="Pfam" id="PF02826"/>
    </source>
</evidence>
<dbReference type="SUPFAM" id="SSF52283">
    <property type="entry name" value="Formate/glycerate dehydrogenase catalytic domain-like"/>
    <property type="match status" value="1"/>
</dbReference>
<feature type="domain" description="D-isomer specific 2-hydroxyacid dehydrogenase catalytic" evidence="5">
    <location>
        <begin position="17"/>
        <end position="324"/>
    </location>
</feature>
<dbReference type="PROSITE" id="PS00671">
    <property type="entry name" value="D_2_HYDROXYACID_DH_3"/>
    <property type="match status" value="1"/>
</dbReference>
<dbReference type="RefSeq" id="XP_002499419.1">
    <property type="nucleotide sequence ID" value="XM_002499374.1"/>
</dbReference>
<dbReference type="OMA" id="FIAMRCA"/>
<accession>C1DZN2</accession>
<dbReference type="GO" id="GO:0016616">
    <property type="term" value="F:oxidoreductase activity, acting on the CH-OH group of donors, NAD or NADP as acceptor"/>
    <property type="evidence" value="ECO:0007669"/>
    <property type="project" value="InterPro"/>
</dbReference>
<dbReference type="PANTHER" id="PTHR43026:SF1">
    <property type="entry name" value="2-HYDROXYACID DEHYDROGENASE HOMOLOG 1-RELATED"/>
    <property type="match status" value="1"/>
</dbReference>
<dbReference type="InterPro" id="IPR029753">
    <property type="entry name" value="D-isomer_DH_CS"/>
</dbReference>
<sequence>MRHTQTPVIEEAFGAGNVRWLDVGLTPQTAPLAAGCNATCLFVNDRADAETIDALADLGVRFIAMRCAGFDRVDLDACARRGVAVTRVPAYSPYAIAEHAIAMMLALNRQLMKGHARVVQGNYSLSGLVGFDMHGKTVGIVGTGKIGRCTAKILLGMGCEVLAYDVFQSKEAIAMGVKYVDTVQELLPRCQIVSLHCPLTDDTYHLMDDATFNLMRKGSMLVNTSRGGLVDTAALARALDAQKIACVAMDVYEHEAGLFFEDKSEETDATPGSSLSPDWDLSLGSLASRPNVLVTSHQAFLTAEALGNIASTTVENLREFAGGGGAGEGGGYVNEVIGH</sequence>
<dbReference type="PANTHER" id="PTHR43026">
    <property type="entry name" value="2-HYDROXYACID DEHYDROGENASE HOMOLOG 1-RELATED"/>
    <property type="match status" value="1"/>
</dbReference>
<evidence type="ECO:0000256" key="2">
    <source>
        <dbReference type="ARBA" id="ARBA00023002"/>
    </source>
</evidence>
<dbReference type="Pfam" id="PF00389">
    <property type="entry name" value="2-Hacid_dh"/>
    <property type="match status" value="1"/>
</dbReference>
<dbReference type="GO" id="GO:0051287">
    <property type="term" value="F:NAD binding"/>
    <property type="evidence" value="ECO:0007669"/>
    <property type="project" value="InterPro"/>
</dbReference>
<dbReference type="SUPFAM" id="SSF51735">
    <property type="entry name" value="NAD(P)-binding Rossmann-fold domains"/>
    <property type="match status" value="1"/>
</dbReference>
<dbReference type="InterPro" id="IPR058205">
    <property type="entry name" value="D-LDH-like"/>
</dbReference>
<dbReference type="InterPro" id="IPR006139">
    <property type="entry name" value="D-isomer_2_OHA_DH_cat_dom"/>
</dbReference>
<dbReference type="KEGG" id="mis:MICPUN_90135"/>
<keyword evidence="3" id="KW-0520">NAD</keyword>
<proteinExistence type="inferred from homology"/>
<evidence type="ECO:0000256" key="1">
    <source>
        <dbReference type="ARBA" id="ARBA00005854"/>
    </source>
</evidence>
<evidence type="ECO:0000259" key="5">
    <source>
        <dbReference type="Pfam" id="PF00389"/>
    </source>
</evidence>
<protein>
    <submittedName>
        <fullName evidence="7">D-Lactate dehydrogenase</fullName>
    </submittedName>
</protein>
<dbReference type="Gene3D" id="3.40.50.720">
    <property type="entry name" value="NAD(P)-binding Rossmann-like Domain"/>
    <property type="match status" value="2"/>
</dbReference>
<dbReference type="EMBL" id="CP001323">
    <property type="protein sequence ID" value="ACO60678.1"/>
    <property type="molecule type" value="Genomic_DNA"/>
</dbReference>
<keyword evidence="2 4" id="KW-0560">Oxidoreductase</keyword>
<evidence type="ECO:0000313" key="7">
    <source>
        <dbReference type="EMBL" id="ACO60678.1"/>
    </source>
</evidence>
<dbReference type="InterPro" id="IPR036291">
    <property type="entry name" value="NAD(P)-bd_dom_sf"/>
</dbReference>
<dbReference type="InterPro" id="IPR006140">
    <property type="entry name" value="D-isomer_DH_NAD-bd"/>
</dbReference>
<dbReference type="eggNOG" id="KOG0068">
    <property type="taxonomic scope" value="Eukaryota"/>
</dbReference>
<name>C1DZN2_MICCC</name>
<dbReference type="InParanoid" id="C1DZN2"/>
<feature type="domain" description="D-isomer specific 2-hydroxyacid dehydrogenase NAD-binding" evidence="6">
    <location>
        <begin position="101"/>
        <end position="299"/>
    </location>
</feature>
<reference evidence="7 8" key="1">
    <citation type="journal article" date="2009" name="Science">
        <title>Green evolution and dynamic adaptations revealed by genomes of the marine picoeukaryotes Micromonas.</title>
        <authorList>
            <person name="Worden A.Z."/>
            <person name="Lee J.H."/>
            <person name="Mock T."/>
            <person name="Rouze P."/>
            <person name="Simmons M.P."/>
            <person name="Aerts A.L."/>
            <person name="Allen A.E."/>
            <person name="Cuvelier M.L."/>
            <person name="Derelle E."/>
            <person name="Everett M.V."/>
            <person name="Foulon E."/>
            <person name="Grimwood J."/>
            <person name="Gundlach H."/>
            <person name="Henrissat B."/>
            <person name="Napoli C."/>
            <person name="McDonald S.M."/>
            <person name="Parker M.S."/>
            <person name="Rombauts S."/>
            <person name="Salamov A."/>
            <person name="Von Dassow P."/>
            <person name="Badger J.H."/>
            <person name="Coutinho P.M."/>
            <person name="Demir E."/>
            <person name="Dubchak I."/>
            <person name="Gentemann C."/>
            <person name="Eikrem W."/>
            <person name="Gready J.E."/>
            <person name="John U."/>
            <person name="Lanier W."/>
            <person name="Lindquist E.A."/>
            <person name="Lucas S."/>
            <person name="Mayer K.F."/>
            <person name="Moreau H."/>
            <person name="Not F."/>
            <person name="Otillar R."/>
            <person name="Panaud O."/>
            <person name="Pangilinan J."/>
            <person name="Paulsen I."/>
            <person name="Piegu B."/>
            <person name="Poliakov A."/>
            <person name="Robbens S."/>
            <person name="Schmutz J."/>
            <person name="Toulza E."/>
            <person name="Wyss T."/>
            <person name="Zelensky A."/>
            <person name="Zhou K."/>
            <person name="Armbrust E.V."/>
            <person name="Bhattacharya D."/>
            <person name="Goodenough U.W."/>
            <person name="Van de Peer Y."/>
            <person name="Grigoriev I.V."/>
        </authorList>
    </citation>
    <scope>NUCLEOTIDE SEQUENCE [LARGE SCALE GENOMIC DNA]</scope>
    <source>
        <strain evidence="8">RCC299 / NOUM17</strain>
    </source>
</reference>
<organism evidence="7 8">
    <name type="scientific">Micromonas commoda (strain RCC299 / NOUM17 / CCMP2709)</name>
    <name type="common">Picoplanktonic green alga</name>
    <dbReference type="NCBI Taxonomy" id="296587"/>
    <lineage>
        <taxon>Eukaryota</taxon>
        <taxon>Viridiplantae</taxon>
        <taxon>Chlorophyta</taxon>
        <taxon>Mamiellophyceae</taxon>
        <taxon>Mamiellales</taxon>
        <taxon>Mamiellaceae</taxon>
        <taxon>Micromonas</taxon>
    </lineage>
</organism>
<evidence type="ECO:0000313" key="8">
    <source>
        <dbReference type="Proteomes" id="UP000002009"/>
    </source>
</evidence>
<dbReference type="STRING" id="296587.C1DZN2"/>
<dbReference type="PROSITE" id="PS00670">
    <property type="entry name" value="D_2_HYDROXYACID_DH_2"/>
    <property type="match status" value="1"/>
</dbReference>
<dbReference type="CDD" id="cd12183">
    <property type="entry name" value="LDH_like_2"/>
    <property type="match status" value="1"/>
</dbReference>
<dbReference type="AlphaFoldDB" id="C1DZN2"/>
<evidence type="ECO:0000256" key="4">
    <source>
        <dbReference type="RuleBase" id="RU003719"/>
    </source>
</evidence>
<dbReference type="PROSITE" id="PS00065">
    <property type="entry name" value="D_2_HYDROXYACID_DH_1"/>
    <property type="match status" value="1"/>
</dbReference>
<dbReference type="InterPro" id="IPR029752">
    <property type="entry name" value="D-isomer_DH_CS1"/>
</dbReference>
<dbReference type="Pfam" id="PF02826">
    <property type="entry name" value="2-Hacid_dh_C"/>
    <property type="match status" value="1"/>
</dbReference>
<gene>
    <name evidence="7" type="primary">LDHA</name>
    <name evidence="7" type="ORF">MICPUN_90135</name>
</gene>
<dbReference type="Proteomes" id="UP000002009">
    <property type="component" value="Chromosome 2"/>
</dbReference>